<keyword evidence="1" id="KW-0472">Membrane</keyword>
<evidence type="ECO:0000259" key="2">
    <source>
        <dbReference type="PROSITE" id="PS50850"/>
    </source>
</evidence>
<dbReference type="Proteomes" id="UP000193404">
    <property type="component" value="Chromosome"/>
</dbReference>
<reference evidence="3 4" key="1">
    <citation type="submission" date="2017-03" db="EMBL/GenBank/DDBJ databases">
        <title>Sulfur activation and transportation mechanism of thermophilic Archaea Acidianus manzaensis YN-25.</title>
        <authorList>
            <person name="Ma Y."/>
            <person name="Yang Y."/>
            <person name="Xia J."/>
        </authorList>
    </citation>
    <scope>NUCLEOTIDE SEQUENCE [LARGE SCALE GENOMIC DNA]</scope>
    <source>
        <strain evidence="3 4">YN-25</strain>
    </source>
</reference>
<dbReference type="Pfam" id="PF07690">
    <property type="entry name" value="MFS_1"/>
    <property type="match status" value="1"/>
</dbReference>
<dbReference type="PANTHER" id="PTHR23531:SF1">
    <property type="entry name" value="QUINOLENE RESISTANCE PROTEIN NORA"/>
    <property type="match status" value="1"/>
</dbReference>
<sequence>MVRSKYTTFVVILFLLTFSIRLTNNAISITIPLISKYELNFPIIFLGILLSAFSFTSFLSSILNSKLEDRTRTKVFRIASIIYLISFISFYITNRVLIWILDCIAGFSIGIIWPNLITYAGSVDEEIREKVIGLYSAFLSLSLIVGPAIESFILLKYSLNDIFLFLSIIAVIIPIVSFKIEFNDLNLTQNKNNERIIRSPAFIMTLLNNIMYDIPFGMISTFGGIYAISHFNASYSLAELIYAIFFIISFFTRLFFSFIISKNTNIIKIISFNAILTVIGLSLILLSNSIIYYILALIILGIPHGLTYYSSLILLSRNFSERNRANSYFSGTLLGLGSVGPFFLSSIVEGLGIRNTFLLITFGVISIFTVLLYLYSKK</sequence>
<protein>
    <recommendedName>
        <fullName evidence="2">Major facilitator superfamily (MFS) profile domain-containing protein</fullName>
    </recommendedName>
</protein>
<dbReference type="GO" id="GO:0022857">
    <property type="term" value="F:transmembrane transporter activity"/>
    <property type="evidence" value="ECO:0007669"/>
    <property type="project" value="InterPro"/>
</dbReference>
<dbReference type="InterPro" id="IPR052714">
    <property type="entry name" value="MFS_Exporter"/>
</dbReference>
<dbReference type="InterPro" id="IPR036259">
    <property type="entry name" value="MFS_trans_sf"/>
</dbReference>
<feature type="domain" description="Major facilitator superfamily (MFS) profile" evidence="2">
    <location>
        <begin position="201"/>
        <end position="378"/>
    </location>
</feature>
<dbReference type="PANTHER" id="PTHR23531">
    <property type="entry name" value="QUINOLENE RESISTANCE PROTEIN NORA"/>
    <property type="match status" value="1"/>
</dbReference>
<keyword evidence="1" id="KW-1133">Transmembrane helix</keyword>
<feature type="transmembrane region" description="Helical" evidence="1">
    <location>
        <begin position="290"/>
        <end position="315"/>
    </location>
</feature>
<keyword evidence="4" id="KW-1185">Reference proteome</keyword>
<feature type="transmembrane region" description="Helical" evidence="1">
    <location>
        <begin position="75"/>
        <end position="92"/>
    </location>
</feature>
<dbReference type="SUPFAM" id="SSF103473">
    <property type="entry name" value="MFS general substrate transporter"/>
    <property type="match status" value="1"/>
</dbReference>
<dbReference type="STRING" id="282676.B6F84_05225"/>
<name>A0A1W6JYU6_9CREN</name>
<dbReference type="KEGG" id="aman:B6F84_05225"/>
<feature type="transmembrane region" description="Helical" evidence="1">
    <location>
        <begin position="266"/>
        <end position="284"/>
    </location>
</feature>
<evidence type="ECO:0000313" key="4">
    <source>
        <dbReference type="Proteomes" id="UP000193404"/>
    </source>
</evidence>
<dbReference type="Gene3D" id="1.20.1250.20">
    <property type="entry name" value="MFS general substrate transporter like domains"/>
    <property type="match status" value="2"/>
</dbReference>
<proteinExistence type="predicted"/>
<organism evidence="3 4">
    <name type="scientific">Acidianus manzaensis</name>
    <dbReference type="NCBI Taxonomy" id="282676"/>
    <lineage>
        <taxon>Archaea</taxon>
        <taxon>Thermoproteota</taxon>
        <taxon>Thermoprotei</taxon>
        <taxon>Sulfolobales</taxon>
        <taxon>Sulfolobaceae</taxon>
        <taxon>Acidianus</taxon>
    </lineage>
</organism>
<evidence type="ECO:0000256" key="1">
    <source>
        <dbReference type="SAM" id="Phobius"/>
    </source>
</evidence>
<gene>
    <name evidence="3" type="ORF">B6F84_05225</name>
</gene>
<dbReference type="AlphaFoldDB" id="A0A1W6JYU6"/>
<feature type="transmembrane region" description="Helical" evidence="1">
    <location>
        <begin position="162"/>
        <end position="180"/>
    </location>
</feature>
<feature type="transmembrane region" description="Helical" evidence="1">
    <location>
        <begin position="98"/>
        <end position="120"/>
    </location>
</feature>
<feature type="transmembrane region" description="Helical" evidence="1">
    <location>
        <begin position="132"/>
        <end position="156"/>
    </location>
</feature>
<feature type="transmembrane region" description="Helical" evidence="1">
    <location>
        <begin position="356"/>
        <end position="375"/>
    </location>
</feature>
<dbReference type="InterPro" id="IPR020846">
    <property type="entry name" value="MFS_dom"/>
</dbReference>
<feature type="transmembrane region" description="Helical" evidence="1">
    <location>
        <begin position="327"/>
        <end position="344"/>
    </location>
</feature>
<dbReference type="PROSITE" id="PS50850">
    <property type="entry name" value="MFS"/>
    <property type="match status" value="1"/>
</dbReference>
<dbReference type="EMBL" id="CP020477">
    <property type="protein sequence ID" value="ARM75491.1"/>
    <property type="molecule type" value="Genomic_DNA"/>
</dbReference>
<keyword evidence="1" id="KW-0812">Transmembrane</keyword>
<feature type="transmembrane region" description="Helical" evidence="1">
    <location>
        <begin position="240"/>
        <end position="259"/>
    </location>
</feature>
<feature type="transmembrane region" description="Helical" evidence="1">
    <location>
        <begin position="41"/>
        <end position="63"/>
    </location>
</feature>
<accession>A0A1W6JYU6</accession>
<dbReference type="InterPro" id="IPR011701">
    <property type="entry name" value="MFS"/>
</dbReference>
<evidence type="ECO:0000313" key="3">
    <source>
        <dbReference type="EMBL" id="ARM75491.1"/>
    </source>
</evidence>
<feature type="transmembrane region" description="Helical" evidence="1">
    <location>
        <begin position="201"/>
        <end position="228"/>
    </location>
</feature>